<evidence type="ECO:0008006" key="3">
    <source>
        <dbReference type="Google" id="ProtNLM"/>
    </source>
</evidence>
<sequence length="150" mass="16926">MACWLRIFGGPVGLLQASLPQALHLYTISYATLMLLPTFATTRLIPFLGRCSLRVYASRRRVQVAGPTTVCCAQRYEANQMPTTPWMTSTGFHGHHHCRPQLCFGYYQPRHKSNIELLLRRHAALLGAGSVLQPTSIDAKIRQMLPQHLR</sequence>
<dbReference type="AlphaFoldDB" id="A0A7C8I853"/>
<gene>
    <name evidence="1" type="ORF">BDV95DRAFT_369204</name>
</gene>
<dbReference type="Proteomes" id="UP000481861">
    <property type="component" value="Unassembled WGS sequence"/>
</dbReference>
<proteinExistence type="predicted"/>
<protein>
    <recommendedName>
        <fullName evidence="3">Fatty acid desaturase domain-containing protein</fullName>
    </recommendedName>
</protein>
<evidence type="ECO:0000313" key="1">
    <source>
        <dbReference type="EMBL" id="KAF2873074.1"/>
    </source>
</evidence>
<evidence type="ECO:0000313" key="2">
    <source>
        <dbReference type="Proteomes" id="UP000481861"/>
    </source>
</evidence>
<comment type="caution">
    <text evidence="1">The sequence shown here is derived from an EMBL/GenBank/DDBJ whole genome shotgun (WGS) entry which is preliminary data.</text>
</comment>
<accession>A0A7C8I853</accession>
<name>A0A7C8I853_9PLEO</name>
<organism evidence="1 2">
    <name type="scientific">Massariosphaeria phaeospora</name>
    <dbReference type="NCBI Taxonomy" id="100035"/>
    <lineage>
        <taxon>Eukaryota</taxon>
        <taxon>Fungi</taxon>
        <taxon>Dikarya</taxon>
        <taxon>Ascomycota</taxon>
        <taxon>Pezizomycotina</taxon>
        <taxon>Dothideomycetes</taxon>
        <taxon>Pleosporomycetidae</taxon>
        <taxon>Pleosporales</taxon>
        <taxon>Pleosporales incertae sedis</taxon>
        <taxon>Massariosphaeria</taxon>
    </lineage>
</organism>
<dbReference type="EMBL" id="JAADJZ010000008">
    <property type="protein sequence ID" value="KAF2873074.1"/>
    <property type="molecule type" value="Genomic_DNA"/>
</dbReference>
<keyword evidence="2" id="KW-1185">Reference proteome</keyword>
<reference evidence="1 2" key="1">
    <citation type="submission" date="2020-01" db="EMBL/GenBank/DDBJ databases">
        <authorList>
            <consortium name="DOE Joint Genome Institute"/>
            <person name="Haridas S."/>
            <person name="Albert R."/>
            <person name="Binder M."/>
            <person name="Bloem J."/>
            <person name="Labutti K."/>
            <person name="Salamov A."/>
            <person name="Andreopoulos B."/>
            <person name="Baker S.E."/>
            <person name="Barry K."/>
            <person name="Bills G."/>
            <person name="Bluhm B.H."/>
            <person name="Cannon C."/>
            <person name="Castanera R."/>
            <person name="Culley D.E."/>
            <person name="Daum C."/>
            <person name="Ezra D."/>
            <person name="Gonzalez J.B."/>
            <person name="Henrissat B."/>
            <person name="Kuo A."/>
            <person name="Liang C."/>
            <person name="Lipzen A."/>
            <person name="Lutzoni F."/>
            <person name="Magnuson J."/>
            <person name="Mondo S."/>
            <person name="Nolan M."/>
            <person name="Ohm R."/>
            <person name="Pangilinan J."/>
            <person name="Park H.-J.H."/>
            <person name="Ramirez L."/>
            <person name="Alfaro M."/>
            <person name="Sun H."/>
            <person name="Tritt A."/>
            <person name="Yoshinaga Y."/>
            <person name="Zwiers L.-H.L."/>
            <person name="Turgeon B.G."/>
            <person name="Goodwin S.B."/>
            <person name="Spatafora J.W."/>
            <person name="Crous P.W."/>
            <person name="Grigoriev I.V."/>
        </authorList>
    </citation>
    <scope>NUCLEOTIDE SEQUENCE [LARGE SCALE GENOMIC DNA]</scope>
    <source>
        <strain evidence="1 2">CBS 611.86</strain>
    </source>
</reference>